<reference evidence="3 4" key="1">
    <citation type="journal article" date="2019" name="BMC Genomics">
        <title>New insights from Opisthorchis felineus genome: update on genomics of the epidemiologically important liver flukes.</title>
        <authorList>
            <person name="Ershov N.I."/>
            <person name="Mordvinov V.A."/>
            <person name="Prokhortchouk E.B."/>
            <person name="Pakharukova M.Y."/>
            <person name="Gunbin K.V."/>
            <person name="Ustyantsev K."/>
            <person name="Genaev M.A."/>
            <person name="Blinov A.G."/>
            <person name="Mazur A."/>
            <person name="Boulygina E."/>
            <person name="Tsygankova S."/>
            <person name="Khrameeva E."/>
            <person name="Chekanov N."/>
            <person name="Fan G."/>
            <person name="Xiao A."/>
            <person name="Zhang H."/>
            <person name="Xu X."/>
            <person name="Yang H."/>
            <person name="Solovyev V."/>
            <person name="Lee S.M."/>
            <person name="Liu X."/>
            <person name="Afonnikov D.A."/>
            <person name="Skryabin K.G."/>
        </authorList>
    </citation>
    <scope>NUCLEOTIDE SEQUENCE [LARGE SCALE GENOMIC DNA]</scope>
    <source>
        <strain evidence="3">AK-0245</strain>
        <tissue evidence="3">Whole organism</tissue>
    </source>
</reference>
<proteinExistence type="predicted"/>
<keyword evidence="2" id="KW-0732">Signal</keyword>
<dbReference type="OrthoDB" id="6277679at2759"/>
<dbReference type="EMBL" id="SJOL01002159">
    <property type="protein sequence ID" value="TGZ74073.1"/>
    <property type="molecule type" value="Genomic_DNA"/>
</dbReference>
<feature type="signal peptide" evidence="2">
    <location>
        <begin position="1"/>
        <end position="25"/>
    </location>
</feature>
<sequence>MKWSGNQSCHFSVALLCVVIGNAFSATVQSTPAPEKKTQSVDSQAKEAISELQGTQTIIRPTNIFAAGSDMISHDARGSSSQERDLRPFEWLYKHLTEYLICAYGERAECEQKLARAIRLDELKSDLEKTNNHRPSKVEYMEPKPDFGTILGGPFMGGIERLDHGGNGDGPGGFGGYGGQWNTNHGNGHFPGNGHKKGFEGATFGPHWFYGGPGPRIWGPGPRIWGPGPHPGIWGVGPGFGYPHMMFPGPLGLHGFLRPELLRQGEERKQEDNRGNRKSSGEKSLAGRFAEQYHDVAAFPLVSMPFFFRRKH</sequence>
<evidence type="ECO:0000256" key="2">
    <source>
        <dbReference type="SAM" id="SignalP"/>
    </source>
</evidence>
<dbReference type="Proteomes" id="UP000308267">
    <property type="component" value="Unassembled WGS sequence"/>
</dbReference>
<feature type="compositionally biased region" description="Basic and acidic residues" evidence="1">
    <location>
        <begin position="265"/>
        <end position="281"/>
    </location>
</feature>
<keyword evidence="4" id="KW-1185">Reference proteome</keyword>
<evidence type="ECO:0000313" key="4">
    <source>
        <dbReference type="Proteomes" id="UP000308267"/>
    </source>
</evidence>
<feature type="chain" id="PRO_5020321335" evidence="2">
    <location>
        <begin position="26"/>
        <end position="312"/>
    </location>
</feature>
<gene>
    <name evidence="3" type="ORF">CRM22_001146</name>
</gene>
<protein>
    <submittedName>
        <fullName evidence="3">Uncharacterized protein</fullName>
    </submittedName>
</protein>
<feature type="region of interest" description="Disordered" evidence="1">
    <location>
        <begin position="265"/>
        <end position="284"/>
    </location>
</feature>
<evidence type="ECO:0000256" key="1">
    <source>
        <dbReference type="SAM" id="MobiDB-lite"/>
    </source>
</evidence>
<comment type="caution">
    <text evidence="3">The sequence shown here is derived from an EMBL/GenBank/DDBJ whole genome shotgun (WGS) entry which is preliminary data.</text>
</comment>
<name>A0A4S2MBX1_OPIFE</name>
<dbReference type="AlphaFoldDB" id="A0A4S2MBX1"/>
<organism evidence="3 4">
    <name type="scientific">Opisthorchis felineus</name>
    <dbReference type="NCBI Taxonomy" id="147828"/>
    <lineage>
        <taxon>Eukaryota</taxon>
        <taxon>Metazoa</taxon>
        <taxon>Spiralia</taxon>
        <taxon>Lophotrochozoa</taxon>
        <taxon>Platyhelminthes</taxon>
        <taxon>Trematoda</taxon>
        <taxon>Digenea</taxon>
        <taxon>Opisthorchiida</taxon>
        <taxon>Opisthorchiata</taxon>
        <taxon>Opisthorchiidae</taxon>
        <taxon>Opisthorchis</taxon>
    </lineage>
</organism>
<accession>A0A4S2MBX1</accession>
<evidence type="ECO:0000313" key="3">
    <source>
        <dbReference type="EMBL" id="TGZ74073.1"/>
    </source>
</evidence>